<proteinExistence type="predicted"/>
<sequence length="103" mass="12044">MLNVGGRKTKPKAIYTLTIMQKKEVRKWLSLIQLPDGFASNIVGCARNMNFRCGTFVVKHRYYMDAIEYNTAHVYILCNTPEVQEYLQMYHDFLEEMVPESSD</sequence>
<comment type="caution">
    <text evidence="1">The sequence shown here is derived from an EMBL/GenBank/DDBJ whole genome shotgun (WGS) entry which is preliminary data.</text>
</comment>
<organism evidence="1 2">
    <name type="scientific">Lithospermum erythrorhizon</name>
    <name type="common">Purple gromwell</name>
    <name type="synonym">Lithospermum officinale var. erythrorhizon</name>
    <dbReference type="NCBI Taxonomy" id="34254"/>
    <lineage>
        <taxon>Eukaryota</taxon>
        <taxon>Viridiplantae</taxon>
        <taxon>Streptophyta</taxon>
        <taxon>Embryophyta</taxon>
        <taxon>Tracheophyta</taxon>
        <taxon>Spermatophyta</taxon>
        <taxon>Magnoliopsida</taxon>
        <taxon>eudicotyledons</taxon>
        <taxon>Gunneridae</taxon>
        <taxon>Pentapetalae</taxon>
        <taxon>asterids</taxon>
        <taxon>lamiids</taxon>
        <taxon>Boraginales</taxon>
        <taxon>Boraginaceae</taxon>
        <taxon>Boraginoideae</taxon>
        <taxon>Lithospermeae</taxon>
        <taxon>Lithospermum</taxon>
    </lineage>
</organism>
<evidence type="ECO:0000313" key="2">
    <source>
        <dbReference type="Proteomes" id="UP001454036"/>
    </source>
</evidence>
<dbReference type="EMBL" id="BAABME010007687">
    <property type="protein sequence ID" value="GAA0171460.1"/>
    <property type="molecule type" value="Genomic_DNA"/>
</dbReference>
<evidence type="ECO:0000313" key="1">
    <source>
        <dbReference type="EMBL" id="GAA0171460.1"/>
    </source>
</evidence>
<dbReference type="AlphaFoldDB" id="A0AAV3R562"/>
<keyword evidence="2" id="KW-1185">Reference proteome</keyword>
<accession>A0AAV3R562</accession>
<name>A0AAV3R562_LITER</name>
<dbReference type="Proteomes" id="UP001454036">
    <property type="component" value="Unassembled WGS sequence"/>
</dbReference>
<protein>
    <submittedName>
        <fullName evidence="1">Uncharacterized protein</fullName>
    </submittedName>
</protein>
<gene>
    <name evidence="1" type="ORF">LIER_25485</name>
</gene>
<reference evidence="1 2" key="1">
    <citation type="submission" date="2024-01" db="EMBL/GenBank/DDBJ databases">
        <title>The complete chloroplast genome sequence of Lithospermum erythrorhizon: insights into the phylogenetic relationship among Boraginaceae species and the maternal lineages of purple gromwells.</title>
        <authorList>
            <person name="Okada T."/>
            <person name="Watanabe K."/>
        </authorList>
    </citation>
    <scope>NUCLEOTIDE SEQUENCE [LARGE SCALE GENOMIC DNA]</scope>
</reference>